<protein>
    <submittedName>
        <fullName evidence="1">Uncharacterized protein</fullName>
    </submittedName>
</protein>
<dbReference type="Proteomes" id="UP000828390">
    <property type="component" value="Unassembled WGS sequence"/>
</dbReference>
<comment type="caution">
    <text evidence="1">The sequence shown here is derived from an EMBL/GenBank/DDBJ whole genome shotgun (WGS) entry which is preliminary data.</text>
</comment>
<name>A0A9D4JUJ2_DREPO</name>
<evidence type="ECO:0000313" key="1">
    <source>
        <dbReference type="EMBL" id="KAH3821073.1"/>
    </source>
</evidence>
<gene>
    <name evidence="1" type="ORF">DPMN_122830</name>
</gene>
<reference evidence="1" key="1">
    <citation type="journal article" date="2019" name="bioRxiv">
        <title>The Genome of the Zebra Mussel, Dreissena polymorpha: A Resource for Invasive Species Research.</title>
        <authorList>
            <person name="McCartney M.A."/>
            <person name="Auch B."/>
            <person name="Kono T."/>
            <person name="Mallez S."/>
            <person name="Zhang Y."/>
            <person name="Obille A."/>
            <person name="Becker A."/>
            <person name="Abrahante J.E."/>
            <person name="Garbe J."/>
            <person name="Badalamenti J.P."/>
            <person name="Herman A."/>
            <person name="Mangelson H."/>
            <person name="Liachko I."/>
            <person name="Sullivan S."/>
            <person name="Sone E.D."/>
            <person name="Koren S."/>
            <person name="Silverstein K.A.T."/>
            <person name="Beckman K.B."/>
            <person name="Gohl D.M."/>
        </authorList>
    </citation>
    <scope>NUCLEOTIDE SEQUENCE</scope>
    <source>
        <strain evidence="1">Duluth1</strain>
        <tissue evidence="1">Whole animal</tissue>
    </source>
</reference>
<evidence type="ECO:0000313" key="2">
    <source>
        <dbReference type="Proteomes" id="UP000828390"/>
    </source>
</evidence>
<reference evidence="1" key="2">
    <citation type="submission" date="2020-11" db="EMBL/GenBank/DDBJ databases">
        <authorList>
            <person name="McCartney M.A."/>
            <person name="Auch B."/>
            <person name="Kono T."/>
            <person name="Mallez S."/>
            <person name="Becker A."/>
            <person name="Gohl D.M."/>
            <person name="Silverstein K.A.T."/>
            <person name="Koren S."/>
            <person name="Bechman K.B."/>
            <person name="Herman A."/>
            <person name="Abrahante J.E."/>
            <person name="Garbe J."/>
        </authorList>
    </citation>
    <scope>NUCLEOTIDE SEQUENCE</scope>
    <source>
        <strain evidence="1">Duluth1</strain>
        <tissue evidence="1">Whole animal</tissue>
    </source>
</reference>
<organism evidence="1 2">
    <name type="scientific">Dreissena polymorpha</name>
    <name type="common">Zebra mussel</name>
    <name type="synonym">Mytilus polymorpha</name>
    <dbReference type="NCBI Taxonomy" id="45954"/>
    <lineage>
        <taxon>Eukaryota</taxon>
        <taxon>Metazoa</taxon>
        <taxon>Spiralia</taxon>
        <taxon>Lophotrochozoa</taxon>
        <taxon>Mollusca</taxon>
        <taxon>Bivalvia</taxon>
        <taxon>Autobranchia</taxon>
        <taxon>Heteroconchia</taxon>
        <taxon>Euheterodonta</taxon>
        <taxon>Imparidentia</taxon>
        <taxon>Neoheterodontei</taxon>
        <taxon>Myida</taxon>
        <taxon>Dreissenoidea</taxon>
        <taxon>Dreissenidae</taxon>
        <taxon>Dreissena</taxon>
    </lineage>
</organism>
<proteinExistence type="predicted"/>
<dbReference type="EMBL" id="JAIWYP010000005">
    <property type="protein sequence ID" value="KAH3821073.1"/>
    <property type="molecule type" value="Genomic_DNA"/>
</dbReference>
<sequence>MSEFDCKPEAPNVQSSGGWYAVMYEHNLGFVKETSNVQSLTCPGIIPATDMYGSTSLLYPPVTTHMPIPTTTRTTTFKPVTTHTPVPTTIFKPGGNICLACTDSPRTQECLYTMTCETHENCYTDAFENPNGDIIFNMGCRDNQLCGSSGKREVVNRSSGNTLLCAECCTENICNAALCGQTGLPYVGPVCFKCDQASTPSSCNQITLCGRDEVCIVEKIIGLLTHATLYKSGCYHKAQCDRHAHNLSLVGRKRYDNTLMSVL</sequence>
<keyword evidence="2" id="KW-1185">Reference proteome</keyword>
<accession>A0A9D4JUJ2</accession>
<dbReference type="AlphaFoldDB" id="A0A9D4JUJ2"/>